<comment type="catalytic activity">
    <reaction evidence="7">
        <text>L-methionyl-[protein] + [thioredoxin]-disulfide + H2O = L-methionyl-(S)-S-oxide-[protein] + [thioredoxin]-dithiol</text>
        <dbReference type="Rhea" id="RHEA:14217"/>
        <dbReference type="Rhea" id="RHEA-COMP:10698"/>
        <dbReference type="Rhea" id="RHEA-COMP:10700"/>
        <dbReference type="Rhea" id="RHEA-COMP:12313"/>
        <dbReference type="Rhea" id="RHEA-COMP:12315"/>
        <dbReference type="ChEBI" id="CHEBI:15377"/>
        <dbReference type="ChEBI" id="CHEBI:16044"/>
        <dbReference type="ChEBI" id="CHEBI:29950"/>
        <dbReference type="ChEBI" id="CHEBI:44120"/>
        <dbReference type="ChEBI" id="CHEBI:50058"/>
        <dbReference type="EC" id="1.8.4.11"/>
    </reaction>
</comment>
<keyword evidence="12" id="KW-1185">Reference proteome</keyword>
<dbReference type="InterPro" id="IPR002569">
    <property type="entry name" value="Met_Sox_Rdtase_MsrA_dom"/>
</dbReference>
<accession>A0A498K8N0</accession>
<dbReference type="EC" id="1.8.4.11" evidence="2"/>
<dbReference type="Gene3D" id="1.25.40.10">
    <property type="entry name" value="Tetratricopeptide repeat domain"/>
    <property type="match status" value="1"/>
</dbReference>
<dbReference type="AlphaFoldDB" id="A0A498K8N0"/>
<dbReference type="Pfam" id="PF01625">
    <property type="entry name" value="PMSR"/>
    <property type="match status" value="1"/>
</dbReference>
<dbReference type="InterPro" id="IPR036509">
    <property type="entry name" value="Met_Sox_Rdtase_MsrA_sf"/>
</dbReference>
<dbReference type="Proteomes" id="UP000290289">
    <property type="component" value="Chromosome 4"/>
</dbReference>
<dbReference type="PANTHER" id="PTHR42799">
    <property type="entry name" value="MITOCHONDRIAL PEPTIDE METHIONINE SULFOXIDE REDUCTASE"/>
    <property type="match status" value="1"/>
</dbReference>
<dbReference type="PANTHER" id="PTHR42799:SF2">
    <property type="entry name" value="MITOCHONDRIAL PEPTIDE METHIONINE SULFOXIDE REDUCTASE"/>
    <property type="match status" value="1"/>
</dbReference>
<dbReference type="GO" id="GO:0034599">
    <property type="term" value="P:cellular response to oxidative stress"/>
    <property type="evidence" value="ECO:0007669"/>
    <property type="project" value="TreeGrafter"/>
</dbReference>
<keyword evidence="4" id="KW-0560">Oxidoreductase</keyword>
<protein>
    <recommendedName>
        <fullName evidence="2">peptide-methionine (S)-S-oxide reductase</fullName>
        <ecNumber evidence="2">1.8.4.11</ecNumber>
    </recommendedName>
    <alternativeName>
        <fullName evidence="6">Peptide-methionine (S)-S-oxide reductase</fullName>
    </alternativeName>
    <alternativeName>
        <fullName evidence="5">Protein-methionine-S-oxide reductase</fullName>
    </alternativeName>
</protein>
<keyword evidence="3" id="KW-0677">Repeat</keyword>
<evidence type="ECO:0000256" key="9">
    <source>
        <dbReference type="PROSITE-ProRule" id="PRU00708"/>
    </source>
</evidence>
<feature type="domain" description="Peptide methionine sulphoxide reductase MsrA" evidence="10">
    <location>
        <begin position="152"/>
        <end position="232"/>
    </location>
</feature>
<reference evidence="11 12" key="1">
    <citation type="submission" date="2018-10" db="EMBL/GenBank/DDBJ databases">
        <title>A high-quality apple genome assembly.</title>
        <authorList>
            <person name="Hu J."/>
        </authorList>
    </citation>
    <scope>NUCLEOTIDE SEQUENCE [LARGE SCALE GENOMIC DNA]</scope>
    <source>
        <strain evidence="12">cv. HFTH1</strain>
        <tissue evidence="11">Young leaf</tissue>
    </source>
</reference>
<dbReference type="InterPro" id="IPR011990">
    <property type="entry name" value="TPR-like_helical_dom_sf"/>
</dbReference>
<gene>
    <name evidence="11" type="ORF">DVH24_026735</name>
</gene>
<evidence type="ECO:0000256" key="8">
    <source>
        <dbReference type="ARBA" id="ARBA00048782"/>
    </source>
</evidence>
<comment type="caution">
    <text evidence="11">The sequence shown here is derived from an EMBL/GenBank/DDBJ whole genome shotgun (WGS) entry which is preliminary data.</text>
</comment>
<evidence type="ECO:0000256" key="7">
    <source>
        <dbReference type="ARBA" id="ARBA00047806"/>
    </source>
</evidence>
<dbReference type="STRING" id="3750.A0A498K8N0"/>
<evidence type="ECO:0000259" key="10">
    <source>
        <dbReference type="Pfam" id="PF01625"/>
    </source>
</evidence>
<evidence type="ECO:0000256" key="6">
    <source>
        <dbReference type="ARBA" id="ARBA00030643"/>
    </source>
</evidence>
<dbReference type="InterPro" id="IPR002885">
    <property type="entry name" value="PPR_rpt"/>
</dbReference>
<dbReference type="GO" id="GO:0005737">
    <property type="term" value="C:cytoplasm"/>
    <property type="evidence" value="ECO:0007669"/>
    <property type="project" value="TreeGrafter"/>
</dbReference>
<comment type="catalytic activity">
    <reaction evidence="8">
        <text>[thioredoxin]-disulfide + L-methionine + H2O = L-methionine (S)-S-oxide + [thioredoxin]-dithiol</text>
        <dbReference type="Rhea" id="RHEA:19993"/>
        <dbReference type="Rhea" id="RHEA-COMP:10698"/>
        <dbReference type="Rhea" id="RHEA-COMP:10700"/>
        <dbReference type="ChEBI" id="CHEBI:15377"/>
        <dbReference type="ChEBI" id="CHEBI:29950"/>
        <dbReference type="ChEBI" id="CHEBI:50058"/>
        <dbReference type="ChEBI" id="CHEBI:57844"/>
        <dbReference type="ChEBI" id="CHEBI:58772"/>
        <dbReference type="EC" id="1.8.4.11"/>
    </reaction>
</comment>
<evidence type="ECO:0000256" key="2">
    <source>
        <dbReference type="ARBA" id="ARBA00012502"/>
    </source>
</evidence>
<comment type="similarity">
    <text evidence="1">Belongs to the MsrA Met sulfoxide reductase family.</text>
</comment>
<name>A0A498K8N0_MALDO</name>
<evidence type="ECO:0000313" key="11">
    <source>
        <dbReference type="EMBL" id="RXI02205.1"/>
    </source>
</evidence>
<proteinExistence type="inferred from homology"/>
<dbReference type="GO" id="GO:0008113">
    <property type="term" value="F:peptide-methionine (S)-S-oxide reductase activity"/>
    <property type="evidence" value="ECO:0007669"/>
    <property type="project" value="UniProtKB-EC"/>
</dbReference>
<dbReference type="InterPro" id="IPR050162">
    <property type="entry name" value="MsrA_MetSO_reductase"/>
</dbReference>
<evidence type="ECO:0000313" key="12">
    <source>
        <dbReference type="Proteomes" id="UP000290289"/>
    </source>
</evidence>
<evidence type="ECO:0000256" key="1">
    <source>
        <dbReference type="ARBA" id="ARBA00005591"/>
    </source>
</evidence>
<dbReference type="PROSITE" id="PS51375">
    <property type="entry name" value="PPR"/>
    <property type="match status" value="1"/>
</dbReference>
<feature type="repeat" description="PPR" evidence="9">
    <location>
        <begin position="98"/>
        <end position="135"/>
    </location>
</feature>
<evidence type="ECO:0000256" key="4">
    <source>
        <dbReference type="ARBA" id="ARBA00023002"/>
    </source>
</evidence>
<organism evidence="11 12">
    <name type="scientific">Malus domestica</name>
    <name type="common">Apple</name>
    <name type="synonym">Pyrus malus</name>
    <dbReference type="NCBI Taxonomy" id="3750"/>
    <lineage>
        <taxon>Eukaryota</taxon>
        <taxon>Viridiplantae</taxon>
        <taxon>Streptophyta</taxon>
        <taxon>Embryophyta</taxon>
        <taxon>Tracheophyta</taxon>
        <taxon>Spermatophyta</taxon>
        <taxon>Magnoliopsida</taxon>
        <taxon>eudicotyledons</taxon>
        <taxon>Gunneridae</taxon>
        <taxon>Pentapetalae</taxon>
        <taxon>rosids</taxon>
        <taxon>fabids</taxon>
        <taxon>Rosales</taxon>
        <taxon>Rosaceae</taxon>
        <taxon>Amygdaloideae</taxon>
        <taxon>Maleae</taxon>
        <taxon>Malus</taxon>
    </lineage>
</organism>
<evidence type="ECO:0000256" key="3">
    <source>
        <dbReference type="ARBA" id="ARBA00022737"/>
    </source>
</evidence>
<dbReference type="Gramene" id="mRNA:MD04G0104900">
    <property type="protein sequence ID" value="mRNA:MD04G0104900"/>
    <property type="gene ID" value="MD04G0104900"/>
</dbReference>
<dbReference type="SUPFAM" id="SSF55068">
    <property type="entry name" value="Peptide methionine sulfoxide reductase"/>
    <property type="match status" value="1"/>
</dbReference>
<dbReference type="Gene3D" id="3.30.1060.10">
    <property type="entry name" value="Peptide methionine sulphoxide reductase MsrA"/>
    <property type="match status" value="1"/>
</dbReference>
<sequence>MCKSNPLPPSTPTHSIKKKKVFRHTLSLPSLLRTPSSAVIVQFTCQKDLQNGKSVHAHIIKAGPISCVYIANTVVNFYAKCGDLPGPHLVFDAISDNDVVSWNSLTNGYSQQGLRASFLIVIELFWLMRAENVFPNVHTFSGVFTGQHFTHFGDRCFRGVELEFQRVPDVTKTKVGYTQGFLHNPSYEVVCTSTTQHLEVVRVQYDPKECNFESLLDLFWSRHDPTTLNRQVDIEDEDDDAENNGDDNECEVEITHRGGVVSAALKSNRRYREGESEIRVRDVKLRVQVIADLCRWSEKEQSC</sequence>
<dbReference type="EMBL" id="RDQH01000330">
    <property type="protein sequence ID" value="RXI02205.1"/>
    <property type="molecule type" value="Genomic_DNA"/>
</dbReference>
<evidence type="ECO:0000256" key="5">
    <source>
        <dbReference type="ARBA" id="ARBA00030273"/>
    </source>
</evidence>